<sequence>MKPSSISQVMALFRAPNSSMSRLSKLSGEGDGQYVISIHSQAESL</sequence>
<comment type="caution">
    <text evidence="1">The sequence shown here is derived from an EMBL/GenBank/DDBJ whole genome shotgun (WGS) entry which is preliminary data.</text>
</comment>
<organism evidence="1 2">
    <name type="scientific">Leptospira inadai serovar Lyme str. 10</name>
    <dbReference type="NCBI Taxonomy" id="1049790"/>
    <lineage>
        <taxon>Bacteria</taxon>
        <taxon>Pseudomonadati</taxon>
        <taxon>Spirochaetota</taxon>
        <taxon>Spirochaetia</taxon>
        <taxon>Leptospirales</taxon>
        <taxon>Leptospiraceae</taxon>
        <taxon>Leptospira</taxon>
    </lineage>
</organism>
<accession>V6H9C6</accession>
<dbReference type="Proteomes" id="UP000018719">
    <property type="component" value="Unassembled WGS sequence"/>
</dbReference>
<protein>
    <submittedName>
        <fullName evidence="1">Uncharacterized protein</fullName>
    </submittedName>
</protein>
<dbReference type="EMBL" id="AHMM02000024">
    <property type="protein sequence ID" value="EQA35726.1"/>
    <property type="molecule type" value="Genomic_DNA"/>
</dbReference>
<evidence type="ECO:0000313" key="1">
    <source>
        <dbReference type="EMBL" id="EQA35726.1"/>
    </source>
</evidence>
<reference evidence="1 2" key="1">
    <citation type="submission" date="2013-05" db="EMBL/GenBank/DDBJ databases">
        <authorList>
            <person name="Harkins D.M."/>
            <person name="Durkin A.S."/>
            <person name="Brinkac L.M."/>
            <person name="Haft D.H."/>
            <person name="Selengut J.D."/>
            <person name="Sanka R."/>
            <person name="DePew J."/>
            <person name="Purushe J."/>
            <person name="Hartskeerl R.A."/>
            <person name="Ahmed A."/>
            <person name="van der Linden H."/>
            <person name="Goris M.G.A."/>
            <person name="Vinetz J.M."/>
            <person name="Sutton G.G."/>
            <person name="Nierman W.C."/>
            <person name="Fouts D.E."/>
        </authorList>
    </citation>
    <scope>NUCLEOTIDE SEQUENCE [LARGE SCALE GENOMIC DNA]</scope>
    <source>
        <strain evidence="1 2">10</strain>
    </source>
</reference>
<gene>
    <name evidence="1" type="ORF">LEP1GSC047_0524</name>
</gene>
<dbReference type="RefSeq" id="WP_020988853.1">
    <property type="nucleotide sequence ID" value="NZ_AHMM02000024.1"/>
</dbReference>
<evidence type="ECO:0000313" key="2">
    <source>
        <dbReference type="Proteomes" id="UP000018719"/>
    </source>
</evidence>
<name>V6H9C6_9LEPT</name>
<dbReference type="AlphaFoldDB" id="V6H9C6"/>
<proteinExistence type="predicted"/>